<dbReference type="SUPFAM" id="SSF88659">
    <property type="entry name" value="Sigma3 and sigma4 domains of RNA polymerase sigma factors"/>
    <property type="match status" value="1"/>
</dbReference>
<name>A0ABY5ASU8_9CYAN</name>
<dbReference type="RefSeq" id="WP_252664418.1">
    <property type="nucleotide sequence ID" value="NZ_CP098611.1"/>
</dbReference>
<keyword evidence="2" id="KW-1185">Reference proteome</keyword>
<reference evidence="1" key="1">
    <citation type="submission" date="2022-06" db="EMBL/GenBank/DDBJ databases">
        <title>Genome sequence of Phormidium yuhuli AB48 isolated from an industrial photobioreactor environment.</title>
        <authorList>
            <person name="Qiu Y."/>
            <person name="Noonan A.J.C."/>
            <person name="Dofher K."/>
            <person name="Koch M."/>
            <person name="Kieft B."/>
            <person name="Lin X."/>
            <person name="Ziels R.M."/>
            <person name="Hallam S.J."/>
        </authorList>
    </citation>
    <scope>NUCLEOTIDE SEQUENCE</scope>
    <source>
        <strain evidence="1">AB48</strain>
    </source>
</reference>
<evidence type="ECO:0000313" key="1">
    <source>
        <dbReference type="EMBL" id="USR92307.1"/>
    </source>
</evidence>
<evidence type="ECO:0008006" key="3">
    <source>
        <dbReference type="Google" id="ProtNLM"/>
    </source>
</evidence>
<organism evidence="1 2">
    <name type="scientific">Phormidium yuhuli AB48</name>
    <dbReference type="NCBI Taxonomy" id="2940671"/>
    <lineage>
        <taxon>Bacteria</taxon>
        <taxon>Bacillati</taxon>
        <taxon>Cyanobacteriota</taxon>
        <taxon>Cyanophyceae</taxon>
        <taxon>Oscillatoriophycideae</taxon>
        <taxon>Oscillatoriales</taxon>
        <taxon>Oscillatoriaceae</taxon>
        <taxon>Phormidium</taxon>
        <taxon>Phormidium yuhuli</taxon>
    </lineage>
</organism>
<dbReference type="Proteomes" id="UP001056708">
    <property type="component" value="Chromosome"/>
</dbReference>
<gene>
    <name evidence="1" type="ORF">NEA10_06175</name>
</gene>
<dbReference type="InterPro" id="IPR013324">
    <property type="entry name" value="RNA_pol_sigma_r3/r4-like"/>
</dbReference>
<protein>
    <recommendedName>
        <fullName evidence="3">Transposase</fullName>
    </recommendedName>
</protein>
<dbReference type="EMBL" id="CP098611">
    <property type="protein sequence ID" value="USR92307.1"/>
    <property type="molecule type" value="Genomic_DNA"/>
</dbReference>
<sequence length="78" mass="9716">MFEIADLKQTRFYKEAFLEGWEKGWQEGWQEGLEEARQEFRQEERRFIIRRMRDRNYSLEEIAQVFNVSVEEVQRLLI</sequence>
<accession>A0ABY5ASU8</accession>
<proteinExistence type="predicted"/>
<evidence type="ECO:0000313" key="2">
    <source>
        <dbReference type="Proteomes" id="UP001056708"/>
    </source>
</evidence>